<dbReference type="GO" id="GO:0140825">
    <property type="term" value="F:lactoperoxidase activity"/>
    <property type="evidence" value="ECO:0007669"/>
    <property type="project" value="UniProtKB-EC"/>
</dbReference>
<dbReference type="InterPro" id="IPR010255">
    <property type="entry name" value="Haem_peroxidase_sf"/>
</dbReference>
<keyword evidence="7 11" id="KW-0106">Calcium</keyword>
<comment type="cofactor">
    <cofactor evidence="2">
        <name>heme b</name>
        <dbReference type="ChEBI" id="CHEBI:60344"/>
    </cofactor>
</comment>
<accession>A0A811RGN2</accession>
<comment type="catalytic activity">
    <reaction evidence="1">
        <text>2 a phenolic donor + H2O2 = 2 a phenolic radical donor + 2 H2O</text>
        <dbReference type="Rhea" id="RHEA:56136"/>
        <dbReference type="ChEBI" id="CHEBI:15377"/>
        <dbReference type="ChEBI" id="CHEBI:16240"/>
        <dbReference type="ChEBI" id="CHEBI:139520"/>
        <dbReference type="ChEBI" id="CHEBI:139521"/>
        <dbReference type="EC" id="1.11.1.7"/>
    </reaction>
</comment>
<dbReference type="GO" id="GO:0020037">
    <property type="term" value="F:heme binding"/>
    <property type="evidence" value="ECO:0007669"/>
    <property type="project" value="InterPro"/>
</dbReference>
<evidence type="ECO:0000313" key="16">
    <source>
        <dbReference type="Proteomes" id="UP000604825"/>
    </source>
</evidence>
<dbReference type="PROSITE" id="PS50873">
    <property type="entry name" value="PEROXIDASE_4"/>
    <property type="match status" value="1"/>
</dbReference>
<dbReference type="GO" id="GO:0006979">
    <property type="term" value="P:response to oxidative stress"/>
    <property type="evidence" value="ECO:0007669"/>
    <property type="project" value="InterPro"/>
</dbReference>
<keyword evidence="10" id="KW-0376">Hydrogen peroxide</keyword>
<dbReference type="AlphaFoldDB" id="A0A811RGN2"/>
<gene>
    <name evidence="15" type="ORF">NCGR_LOCUS52350</name>
</gene>
<evidence type="ECO:0000256" key="9">
    <source>
        <dbReference type="ARBA" id="ARBA00023004"/>
    </source>
</evidence>
<keyword evidence="16" id="KW-1185">Reference proteome</keyword>
<dbReference type="PANTHER" id="PTHR31388">
    <property type="entry name" value="PEROXIDASE 72-RELATED"/>
    <property type="match status" value="1"/>
</dbReference>
<comment type="similarity">
    <text evidence="12">Belongs to the peroxidase family.</text>
</comment>
<dbReference type="GO" id="GO:0042744">
    <property type="term" value="P:hydrogen peroxide catabolic process"/>
    <property type="evidence" value="ECO:0007669"/>
    <property type="project" value="UniProtKB-KW"/>
</dbReference>
<evidence type="ECO:0000313" key="15">
    <source>
        <dbReference type="EMBL" id="CAD6269045.1"/>
    </source>
</evidence>
<evidence type="ECO:0000256" key="7">
    <source>
        <dbReference type="ARBA" id="ARBA00022837"/>
    </source>
</evidence>
<evidence type="ECO:0000256" key="11">
    <source>
        <dbReference type="PIRSR" id="PIRSR600823-3"/>
    </source>
</evidence>
<evidence type="ECO:0000256" key="1">
    <source>
        <dbReference type="ARBA" id="ARBA00000189"/>
    </source>
</evidence>
<keyword evidence="4" id="KW-0575">Peroxidase</keyword>
<dbReference type="SUPFAM" id="SSF48113">
    <property type="entry name" value="Heme-dependent peroxidases"/>
    <property type="match status" value="1"/>
</dbReference>
<keyword evidence="13" id="KW-0732">Signal</keyword>
<evidence type="ECO:0000256" key="13">
    <source>
        <dbReference type="SAM" id="SignalP"/>
    </source>
</evidence>
<dbReference type="Gene3D" id="1.10.520.10">
    <property type="match status" value="1"/>
</dbReference>
<keyword evidence="5" id="KW-0349">Heme</keyword>
<keyword evidence="9" id="KW-0408">Iron</keyword>
<dbReference type="Pfam" id="PF00141">
    <property type="entry name" value="peroxidase"/>
    <property type="match status" value="1"/>
</dbReference>
<proteinExistence type="inferred from homology"/>
<keyword evidence="8" id="KW-0560">Oxidoreductase</keyword>
<evidence type="ECO:0000256" key="10">
    <source>
        <dbReference type="ARBA" id="ARBA00023324"/>
    </source>
</evidence>
<evidence type="ECO:0000256" key="6">
    <source>
        <dbReference type="ARBA" id="ARBA00022723"/>
    </source>
</evidence>
<dbReference type="PRINTS" id="PR00461">
    <property type="entry name" value="PLPEROXIDASE"/>
</dbReference>
<feature type="domain" description="Plant heme peroxidase family profile" evidence="14">
    <location>
        <begin position="1"/>
        <end position="134"/>
    </location>
</feature>
<dbReference type="InterPro" id="IPR000823">
    <property type="entry name" value="Peroxidase_pln"/>
</dbReference>
<protein>
    <recommendedName>
        <fullName evidence="14">Plant heme peroxidase family profile domain-containing protein</fullName>
    </recommendedName>
</protein>
<dbReference type="Gene3D" id="1.10.420.10">
    <property type="entry name" value="Peroxidase, domain 2"/>
    <property type="match status" value="1"/>
</dbReference>
<evidence type="ECO:0000256" key="5">
    <source>
        <dbReference type="ARBA" id="ARBA00022617"/>
    </source>
</evidence>
<sequence length="134" mass="14557">MTSHKPLTCSALALFFAAGLVSAQLTANFYDKSGPNALYTIQTATGDNKICPLDASTPYVFDNFYYKNLLNKKGVLHSDQQLFNGGSADSQTTTYSSKMAKFSTDFSAAMVKMTNISPLTGSSGQIRKNFRKVN</sequence>
<comment type="cofactor">
    <cofactor evidence="11">
        <name>Ca(2+)</name>
        <dbReference type="ChEBI" id="CHEBI:29108"/>
    </cofactor>
    <text evidence="11">Binds 2 calcium ions per subunit.</text>
</comment>
<evidence type="ECO:0000256" key="12">
    <source>
        <dbReference type="RuleBase" id="RU004241"/>
    </source>
</evidence>
<dbReference type="GO" id="GO:0046872">
    <property type="term" value="F:metal ion binding"/>
    <property type="evidence" value="ECO:0007669"/>
    <property type="project" value="UniProtKB-KW"/>
</dbReference>
<evidence type="ECO:0000256" key="3">
    <source>
        <dbReference type="ARBA" id="ARBA00004613"/>
    </source>
</evidence>
<feature type="chain" id="PRO_5032292296" description="Plant heme peroxidase family profile domain-containing protein" evidence="13">
    <location>
        <begin position="24"/>
        <end position="134"/>
    </location>
</feature>
<evidence type="ECO:0000259" key="14">
    <source>
        <dbReference type="PROSITE" id="PS50873"/>
    </source>
</evidence>
<evidence type="ECO:0000256" key="4">
    <source>
        <dbReference type="ARBA" id="ARBA00022559"/>
    </source>
</evidence>
<dbReference type="Proteomes" id="UP000604825">
    <property type="component" value="Unassembled WGS sequence"/>
</dbReference>
<reference evidence="15" key="1">
    <citation type="submission" date="2020-10" db="EMBL/GenBank/DDBJ databases">
        <authorList>
            <person name="Han B."/>
            <person name="Lu T."/>
            <person name="Zhao Q."/>
            <person name="Huang X."/>
            <person name="Zhao Y."/>
        </authorList>
    </citation>
    <scope>NUCLEOTIDE SEQUENCE</scope>
</reference>
<feature type="binding site" evidence="11">
    <location>
        <position position="62"/>
    </location>
    <ligand>
        <name>Ca(2+)</name>
        <dbReference type="ChEBI" id="CHEBI:29108"/>
        <label>2</label>
    </ligand>
</feature>
<dbReference type="PANTHER" id="PTHR31388:SF247">
    <property type="entry name" value="PEROXIDASE"/>
    <property type="match status" value="1"/>
</dbReference>
<feature type="signal peptide" evidence="13">
    <location>
        <begin position="1"/>
        <end position="23"/>
    </location>
</feature>
<comment type="caution">
    <text evidence="15">The sequence shown here is derived from an EMBL/GenBank/DDBJ whole genome shotgun (WGS) entry which is preliminary data.</text>
</comment>
<evidence type="ECO:0000256" key="2">
    <source>
        <dbReference type="ARBA" id="ARBA00001970"/>
    </source>
</evidence>
<comment type="subcellular location">
    <subcellularLocation>
        <location evidence="3">Secreted</location>
    </subcellularLocation>
</comment>
<dbReference type="GO" id="GO:0005576">
    <property type="term" value="C:extracellular region"/>
    <property type="evidence" value="ECO:0007669"/>
    <property type="project" value="UniProtKB-SubCell"/>
</dbReference>
<dbReference type="OrthoDB" id="2113341at2759"/>
<organism evidence="15 16">
    <name type="scientific">Miscanthus lutarioriparius</name>
    <dbReference type="NCBI Taxonomy" id="422564"/>
    <lineage>
        <taxon>Eukaryota</taxon>
        <taxon>Viridiplantae</taxon>
        <taxon>Streptophyta</taxon>
        <taxon>Embryophyta</taxon>
        <taxon>Tracheophyta</taxon>
        <taxon>Spermatophyta</taxon>
        <taxon>Magnoliopsida</taxon>
        <taxon>Liliopsida</taxon>
        <taxon>Poales</taxon>
        <taxon>Poaceae</taxon>
        <taxon>PACMAD clade</taxon>
        <taxon>Panicoideae</taxon>
        <taxon>Andropogonodae</taxon>
        <taxon>Andropogoneae</taxon>
        <taxon>Saccharinae</taxon>
        <taxon>Miscanthus</taxon>
    </lineage>
</organism>
<feature type="binding site" evidence="11">
    <location>
        <position position="54"/>
    </location>
    <ligand>
        <name>Ca(2+)</name>
        <dbReference type="ChEBI" id="CHEBI:29108"/>
        <label>2</label>
    </ligand>
</feature>
<feature type="binding site" evidence="11">
    <location>
        <position position="57"/>
    </location>
    <ligand>
        <name>Ca(2+)</name>
        <dbReference type="ChEBI" id="CHEBI:29108"/>
        <label>2</label>
    </ligand>
</feature>
<name>A0A811RGN2_9POAL</name>
<keyword evidence="6 11" id="KW-0479">Metal-binding</keyword>
<dbReference type="EMBL" id="CAJGYO010000014">
    <property type="protein sequence ID" value="CAD6269045.1"/>
    <property type="molecule type" value="Genomic_DNA"/>
</dbReference>
<dbReference type="InterPro" id="IPR002016">
    <property type="entry name" value="Haem_peroxidase"/>
</dbReference>
<evidence type="ECO:0000256" key="8">
    <source>
        <dbReference type="ARBA" id="ARBA00023002"/>
    </source>
</evidence>